<gene>
    <name evidence="1" type="ORF">IEN85_15225</name>
</gene>
<sequence>MNTEDETPKLPDLQQADLDEETLDRYFLDLQECAEVFAVIPKKGPGYVAPTAVELREGKSLLRSGQARGLQIRYGYQGAEWWDTLIVREGGVRMTRIEQNFS</sequence>
<proteinExistence type="predicted"/>
<reference evidence="1" key="1">
    <citation type="submission" date="2020-09" db="EMBL/GenBank/DDBJ databases">
        <title>Pelagicoccus enzymogenes sp. nov. with an EPS production, isolated from marine sediment.</title>
        <authorList>
            <person name="Feng X."/>
        </authorList>
    </citation>
    <scope>NUCLEOTIDE SEQUENCE</scope>
    <source>
        <strain evidence="1">NFK12</strain>
    </source>
</reference>
<evidence type="ECO:0000313" key="2">
    <source>
        <dbReference type="Proteomes" id="UP000622317"/>
    </source>
</evidence>
<dbReference type="AlphaFoldDB" id="A0A927F9L2"/>
<dbReference type="EMBL" id="JACYFG010000038">
    <property type="protein sequence ID" value="MBD5780849.1"/>
    <property type="molecule type" value="Genomic_DNA"/>
</dbReference>
<dbReference type="RefSeq" id="WP_191617957.1">
    <property type="nucleotide sequence ID" value="NZ_JACYFG010000038.1"/>
</dbReference>
<keyword evidence="2" id="KW-1185">Reference proteome</keyword>
<name>A0A927F9L2_9BACT</name>
<accession>A0A927F9L2</accession>
<organism evidence="1 2">
    <name type="scientific">Pelagicoccus enzymogenes</name>
    <dbReference type="NCBI Taxonomy" id="2773457"/>
    <lineage>
        <taxon>Bacteria</taxon>
        <taxon>Pseudomonadati</taxon>
        <taxon>Verrucomicrobiota</taxon>
        <taxon>Opitutia</taxon>
        <taxon>Puniceicoccales</taxon>
        <taxon>Pelagicoccaceae</taxon>
        <taxon>Pelagicoccus</taxon>
    </lineage>
</organism>
<protein>
    <submittedName>
        <fullName evidence="1">Uncharacterized protein</fullName>
    </submittedName>
</protein>
<comment type="caution">
    <text evidence="1">The sequence shown here is derived from an EMBL/GenBank/DDBJ whole genome shotgun (WGS) entry which is preliminary data.</text>
</comment>
<dbReference type="Proteomes" id="UP000622317">
    <property type="component" value="Unassembled WGS sequence"/>
</dbReference>
<evidence type="ECO:0000313" key="1">
    <source>
        <dbReference type="EMBL" id="MBD5780849.1"/>
    </source>
</evidence>